<keyword evidence="1" id="KW-0802">TPR repeat</keyword>
<feature type="repeat" description="TPR" evidence="1">
    <location>
        <begin position="415"/>
        <end position="448"/>
    </location>
</feature>
<evidence type="ECO:0000256" key="2">
    <source>
        <dbReference type="SAM" id="Coils"/>
    </source>
</evidence>
<dbReference type="EMBL" id="JAGFBR010000014">
    <property type="protein sequence ID" value="KAH0455816.1"/>
    <property type="molecule type" value="Genomic_DNA"/>
</dbReference>
<feature type="coiled-coil region" evidence="2">
    <location>
        <begin position="574"/>
        <end position="601"/>
    </location>
</feature>
<dbReference type="SUPFAM" id="SSF48452">
    <property type="entry name" value="TPR-like"/>
    <property type="match status" value="2"/>
</dbReference>
<evidence type="ECO:0000313" key="4">
    <source>
        <dbReference type="Proteomes" id="UP000775213"/>
    </source>
</evidence>
<dbReference type="SMART" id="SM00028">
    <property type="entry name" value="TPR"/>
    <property type="match status" value="6"/>
</dbReference>
<dbReference type="InterPro" id="IPR011990">
    <property type="entry name" value="TPR-like_helical_dom_sf"/>
</dbReference>
<proteinExistence type="predicted"/>
<dbReference type="AlphaFoldDB" id="A0AAV7GH91"/>
<dbReference type="InterPro" id="IPR019734">
    <property type="entry name" value="TPR_rpt"/>
</dbReference>
<keyword evidence="2" id="KW-0175">Coiled coil</keyword>
<dbReference type="PANTHER" id="PTHR47459:SF3">
    <property type="entry name" value="OS03G0149400 PROTEIN"/>
    <property type="match status" value="1"/>
</dbReference>
<evidence type="ECO:0000256" key="1">
    <source>
        <dbReference type="PROSITE-ProRule" id="PRU00339"/>
    </source>
</evidence>
<comment type="caution">
    <text evidence="3">The sequence shown here is derived from an EMBL/GenBank/DDBJ whole genome shotgun (WGS) entry which is preliminary data.</text>
</comment>
<organism evidence="3 4">
    <name type="scientific">Dendrobium chrysotoxum</name>
    <name type="common">Orchid</name>
    <dbReference type="NCBI Taxonomy" id="161865"/>
    <lineage>
        <taxon>Eukaryota</taxon>
        <taxon>Viridiplantae</taxon>
        <taxon>Streptophyta</taxon>
        <taxon>Embryophyta</taxon>
        <taxon>Tracheophyta</taxon>
        <taxon>Spermatophyta</taxon>
        <taxon>Magnoliopsida</taxon>
        <taxon>Liliopsida</taxon>
        <taxon>Asparagales</taxon>
        <taxon>Orchidaceae</taxon>
        <taxon>Epidendroideae</taxon>
        <taxon>Malaxideae</taxon>
        <taxon>Dendrobiinae</taxon>
        <taxon>Dendrobium</taxon>
    </lineage>
</organism>
<evidence type="ECO:0000313" key="3">
    <source>
        <dbReference type="EMBL" id="KAH0455816.1"/>
    </source>
</evidence>
<sequence length="630" mass="70766">MRRGFVPFRLSKLKFSKFFSRNVIFPFHSNQSTPSTHLKYFPHAKFHFFVTQNPRHVHYQPCLFHRAIQTTPAHFSQILSPQSRQPDLEEALDFSNNTEELLIAFKALEATLSENDKRLGLTCLKVGEILLSKGSKELEKALSFVIRALEILGRNDQGGSIPLVKALRLVGSISCKMKRSDESLESLETACQILDSLEEEGFSGKEFDSEKISIQLELANTKNAMGLRWEALINLRRSLQMRLLILEPDSLLLASACKDVAEAYAGVLEFGEARLLCLKALGIFEVKIGKNCEEVVKIRQLLGAIHVGLEENEEALVQNELCQRILLSLNLETELLNMEIEAANIKVNLGRLGEAMSTLKGVIQKVGKESETRAFAFVSMAKALFFQERFGDSKGCLDMSCDILNKVDSTSEKVAEALLEISMLYEMMNEFETALSLMKRTLALLEKIPQEQYVMGSIFARIGWLLLLTGRVQHAVPSLESAITKLKNSFGPKHFGLGFAYKHLGQAYLETDKVQSAIQMLLLAKDILEASFGPQHEDSIDTCQYIANAYGVSRSYGLAMEFQQEVINRWEALGPDAQNELREASRLLQQLKKKAEGSLSAVFPANNLPQHLQKSCMGVHYFVVDSDYFY</sequence>
<reference evidence="3 4" key="1">
    <citation type="journal article" date="2021" name="Hortic Res">
        <title>Chromosome-scale assembly of the Dendrobium chrysotoxum genome enhances the understanding of orchid evolution.</title>
        <authorList>
            <person name="Zhang Y."/>
            <person name="Zhang G.Q."/>
            <person name="Zhang D."/>
            <person name="Liu X.D."/>
            <person name="Xu X.Y."/>
            <person name="Sun W.H."/>
            <person name="Yu X."/>
            <person name="Zhu X."/>
            <person name="Wang Z.W."/>
            <person name="Zhao X."/>
            <person name="Zhong W.Y."/>
            <person name="Chen H."/>
            <person name="Yin W.L."/>
            <person name="Huang T."/>
            <person name="Niu S.C."/>
            <person name="Liu Z.J."/>
        </authorList>
    </citation>
    <scope>NUCLEOTIDE SEQUENCE [LARGE SCALE GENOMIC DNA]</scope>
    <source>
        <strain evidence="3">Lindl</strain>
    </source>
</reference>
<gene>
    <name evidence="3" type="ORF">IEQ34_015848</name>
</gene>
<protein>
    <recommendedName>
        <fullName evidence="5">Kinesin light chain</fullName>
    </recommendedName>
</protein>
<dbReference type="Gene3D" id="1.25.40.10">
    <property type="entry name" value="Tetratricopeptide repeat domain"/>
    <property type="match status" value="3"/>
</dbReference>
<name>A0AAV7GH91_DENCH</name>
<evidence type="ECO:0008006" key="5">
    <source>
        <dbReference type="Google" id="ProtNLM"/>
    </source>
</evidence>
<dbReference type="Proteomes" id="UP000775213">
    <property type="component" value="Unassembled WGS sequence"/>
</dbReference>
<dbReference type="PROSITE" id="PS50005">
    <property type="entry name" value="TPR"/>
    <property type="match status" value="1"/>
</dbReference>
<accession>A0AAV7GH91</accession>
<keyword evidence="4" id="KW-1185">Reference proteome</keyword>
<dbReference type="PANTHER" id="PTHR47459">
    <property type="entry name" value="KINESIN LIGHT CHAIN-RELATED"/>
    <property type="match status" value="1"/>
</dbReference>